<keyword evidence="2 4" id="KW-0548">Nucleotidyltransferase</keyword>
<organism evidence="4 5">
    <name type="scientific">Arthrobacter woluwensis</name>
    <dbReference type="NCBI Taxonomy" id="156980"/>
    <lineage>
        <taxon>Bacteria</taxon>
        <taxon>Bacillati</taxon>
        <taxon>Actinomycetota</taxon>
        <taxon>Actinomycetes</taxon>
        <taxon>Micrococcales</taxon>
        <taxon>Micrococcaceae</taxon>
        <taxon>Arthrobacter</taxon>
    </lineage>
</organism>
<dbReference type="Gene3D" id="3.40.50.620">
    <property type="entry name" value="HUPs"/>
    <property type="match status" value="1"/>
</dbReference>
<reference evidence="4 5" key="1">
    <citation type="submission" date="2016-10" db="EMBL/GenBank/DDBJ databases">
        <authorList>
            <person name="de Groot N.N."/>
        </authorList>
    </citation>
    <scope>NUCLEOTIDE SEQUENCE [LARGE SCALE GENOMIC DNA]</scope>
    <source>
        <strain evidence="4 5">DSM 10495</strain>
    </source>
</reference>
<dbReference type="RefSeq" id="WP_066216822.1">
    <property type="nucleotide sequence ID" value="NZ_FNSN01000003.1"/>
</dbReference>
<dbReference type="AlphaFoldDB" id="A0A1H4SD43"/>
<feature type="domain" description="Cytidyltransferase-like" evidence="3">
    <location>
        <begin position="9"/>
        <end position="135"/>
    </location>
</feature>
<gene>
    <name evidence="4" type="ORF">SAMN04489745_2825</name>
</gene>
<evidence type="ECO:0000259" key="3">
    <source>
        <dbReference type="Pfam" id="PF01467"/>
    </source>
</evidence>
<evidence type="ECO:0000256" key="1">
    <source>
        <dbReference type="ARBA" id="ARBA00022679"/>
    </source>
</evidence>
<dbReference type="NCBIfam" id="TIGR00125">
    <property type="entry name" value="cyt_tran_rel"/>
    <property type="match status" value="1"/>
</dbReference>
<accession>A0A1H4SD43</accession>
<evidence type="ECO:0000313" key="4">
    <source>
        <dbReference type="EMBL" id="SEC42053.1"/>
    </source>
</evidence>
<protein>
    <submittedName>
        <fullName evidence="4">Glycerol-3-phosphate cytidylyltransferase</fullName>
    </submittedName>
</protein>
<dbReference type="Pfam" id="PF01467">
    <property type="entry name" value="CTP_transf_like"/>
    <property type="match status" value="1"/>
</dbReference>
<dbReference type="STRING" id="156980.SAMN04489745_2825"/>
<sequence>MPVIHRIGYVPGVYDLFHVGHLNLLRQARQHCEYLVAGVVSDDLVRERKGFTPVVPEHERLDIVSSLNIVDEGILEAVPSKTEVWEQVHFDAIFKGDDWQGTPAGDALEQLFEPLGVEIVYLPYTLHTSSTALRRALDLLDRSAAPAPAQLPIGQVTP</sequence>
<dbReference type="InterPro" id="IPR014729">
    <property type="entry name" value="Rossmann-like_a/b/a_fold"/>
</dbReference>
<dbReference type="GO" id="GO:0016779">
    <property type="term" value="F:nucleotidyltransferase activity"/>
    <property type="evidence" value="ECO:0007669"/>
    <property type="project" value="UniProtKB-KW"/>
</dbReference>
<evidence type="ECO:0000313" key="5">
    <source>
        <dbReference type="Proteomes" id="UP000182652"/>
    </source>
</evidence>
<dbReference type="Proteomes" id="UP000182652">
    <property type="component" value="Unassembled WGS sequence"/>
</dbReference>
<dbReference type="InterPro" id="IPR004821">
    <property type="entry name" value="Cyt_trans-like"/>
</dbReference>
<dbReference type="EMBL" id="FNSN01000003">
    <property type="protein sequence ID" value="SEC42053.1"/>
    <property type="molecule type" value="Genomic_DNA"/>
</dbReference>
<dbReference type="PANTHER" id="PTHR43793">
    <property type="entry name" value="FAD SYNTHASE"/>
    <property type="match status" value="1"/>
</dbReference>
<keyword evidence="1 4" id="KW-0808">Transferase</keyword>
<dbReference type="SUPFAM" id="SSF52374">
    <property type="entry name" value="Nucleotidylyl transferase"/>
    <property type="match status" value="1"/>
</dbReference>
<keyword evidence="5" id="KW-1185">Reference proteome</keyword>
<proteinExistence type="predicted"/>
<dbReference type="PANTHER" id="PTHR43793:SF1">
    <property type="entry name" value="FAD SYNTHASE"/>
    <property type="match status" value="1"/>
</dbReference>
<evidence type="ECO:0000256" key="2">
    <source>
        <dbReference type="ARBA" id="ARBA00022695"/>
    </source>
</evidence>
<dbReference type="InterPro" id="IPR050385">
    <property type="entry name" value="Archaeal_FAD_synthase"/>
</dbReference>
<name>A0A1H4SD43_9MICC</name>